<dbReference type="Pfam" id="PF13524">
    <property type="entry name" value="Glyco_trans_1_2"/>
    <property type="match status" value="1"/>
</dbReference>
<evidence type="ECO:0000313" key="3">
    <source>
        <dbReference type="Proteomes" id="UP000057737"/>
    </source>
</evidence>
<evidence type="ECO:0000259" key="1">
    <source>
        <dbReference type="Pfam" id="PF13524"/>
    </source>
</evidence>
<feature type="domain" description="Spore protein YkvP/CgeB glycosyl transferase-like" evidence="1">
    <location>
        <begin position="222"/>
        <end position="337"/>
    </location>
</feature>
<dbReference type="EMBL" id="LNCU01000113">
    <property type="protein sequence ID" value="KWV47683.1"/>
    <property type="molecule type" value="Genomic_DNA"/>
</dbReference>
<dbReference type="AlphaFoldDB" id="A0A109JF01"/>
<dbReference type="InterPro" id="IPR055259">
    <property type="entry name" value="YkvP/CgeB_Glyco_trans-like"/>
</dbReference>
<gene>
    <name evidence="2" type="ORF">AS156_19830</name>
</gene>
<sequence length="368" mass="41900">MSYEFCRIVTECDHADLVAPGIDSYLTKHLSGVLPPHDSQNVQRDFNRLVNGVRKGLGLKNAPTIDRVDLDQDYDAFFFVAWAPQSFVELSRIKNWRNRCKIAVAYLFELWSSTLERDRDYLRLLDQFDHVFLLHSASVAHLSRYTSAPCSFLPTGVDCLIATPYPSPPERVVDVYSIGNRAAEPHRQLVALAERRNFFYLYDSLSSSDSQVKDWREHRLLLANIIKRTRYFMGFNPAAVMSARSRMISGEQVLPSRLFEGAAGGAVILGSAPQCAEFEEWFDWPDAVIEVSPQTDDIAAVIDELDAQPERIARVRRTNAVRSLQRHDWVYRWEHILSTIGMETLQQLHDRKSRLSEVAAAAMSPLPA</sequence>
<name>A0A109JF01_9BRAD</name>
<protein>
    <recommendedName>
        <fullName evidence="1">Spore protein YkvP/CgeB glycosyl transferase-like domain-containing protein</fullName>
    </recommendedName>
</protein>
<comment type="caution">
    <text evidence="2">The sequence shown here is derived from an EMBL/GenBank/DDBJ whole genome shotgun (WGS) entry which is preliminary data.</text>
</comment>
<evidence type="ECO:0000313" key="2">
    <source>
        <dbReference type="EMBL" id="KWV47683.1"/>
    </source>
</evidence>
<reference evidence="2 3" key="1">
    <citation type="submission" date="2015-11" db="EMBL/GenBank/DDBJ databases">
        <title>Draft Genome Sequence of the Strain BR 10303 (Bradyrhizobium sp.) isolated from nodules of Centrolobium paraense.</title>
        <authorList>
            <person name="Zelli J.E."/>
            <person name="Simoes-Araujo J.L."/>
            <person name="Barauna A.C."/>
            <person name="Silva K."/>
        </authorList>
    </citation>
    <scope>NUCLEOTIDE SEQUENCE [LARGE SCALE GENOMIC DNA]</scope>
    <source>
        <strain evidence="2 3">BR 10303</strain>
    </source>
</reference>
<proteinExistence type="predicted"/>
<organism evidence="2 3">
    <name type="scientific">Bradyrhizobium macuxiense</name>
    <dbReference type="NCBI Taxonomy" id="1755647"/>
    <lineage>
        <taxon>Bacteria</taxon>
        <taxon>Pseudomonadati</taxon>
        <taxon>Pseudomonadota</taxon>
        <taxon>Alphaproteobacteria</taxon>
        <taxon>Hyphomicrobiales</taxon>
        <taxon>Nitrobacteraceae</taxon>
        <taxon>Bradyrhizobium</taxon>
    </lineage>
</organism>
<accession>A0A109JF01</accession>
<keyword evidence="3" id="KW-1185">Reference proteome</keyword>
<dbReference type="Proteomes" id="UP000057737">
    <property type="component" value="Unassembled WGS sequence"/>
</dbReference>